<dbReference type="EMBL" id="LS483452">
    <property type="protein sequence ID" value="SQH77870.1"/>
    <property type="molecule type" value="Genomic_DNA"/>
</dbReference>
<dbReference type="RefSeq" id="WP_112353597.1">
    <property type="nucleotide sequence ID" value="NZ_LS483452.1"/>
</dbReference>
<evidence type="ECO:0000313" key="1">
    <source>
        <dbReference type="EMBL" id="SQH77870.1"/>
    </source>
</evidence>
<dbReference type="OrthoDB" id="6399672at2"/>
<sequence>MSNQVTSYLHRSFIALFEDQDGQDIWSCIKDPTNIIRMETAIYLGKTPLEAITPELLKLDIFKADSGQDVQRQNRFKQLTGSLVKYMLCNKLDKYLLNDNKTKLRASEDRQQIFSAASTYKAK</sequence>
<reference evidence="2" key="1">
    <citation type="submission" date="2018-06" db="EMBL/GenBank/DDBJ databases">
        <authorList>
            <person name="Cea G.-C."/>
            <person name="William W."/>
        </authorList>
    </citation>
    <scope>NUCLEOTIDE SEQUENCE [LARGE SCALE GENOMIC DNA]</scope>
    <source>
        <strain evidence="2">DB21MT-2</strain>
    </source>
</reference>
<name>A0A330MA52_9GAMM</name>
<organism evidence="1 2">
    <name type="scientific">Shewanella benthica</name>
    <dbReference type="NCBI Taxonomy" id="43661"/>
    <lineage>
        <taxon>Bacteria</taxon>
        <taxon>Pseudomonadati</taxon>
        <taxon>Pseudomonadota</taxon>
        <taxon>Gammaproteobacteria</taxon>
        <taxon>Alteromonadales</taxon>
        <taxon>Shewanellaceae</taxon>
        <taxon>Shewanella</taxon>
    </lineage>
</organism>
<gene>
    <name evidence="1" type="ORF">SHEWBE_3907</name>
</gene>
<dbReference type="AlphaFoldDB" id="A0A330MA52"/>
<evidence type="ECO:0000313" key="2">
    <source>
        <dbReference type="Proteomes" id="UP000250123"/>
    </source>
</evidence>
<dbReference type="Proteomes" id="UP000250123">
    <property type="component" value="Chromosome SHEWBE"/>
</dbReference>
<proteinExistence type="predicted"/>
<accession>A0A330MA52</accession>
<dbReference type="KEGG" id="sbk:SHEWBE_3907"/>
<protein>
    <submittedName>
        <fullName evidence="1">Uncharacterized protein</fullName>
    </submittedName>
</protein>